<organism evidence="1 2">
    <name type="scientific">Actinomadura yumaensis</name>
    <dbReference type="NCBI Taxonomy" id="111807"/>
    <lineage>
        <taxon>Bacteria</taxon>
        <taxon>Bacillati</taxon>
        <taxon>Actinomycetota</taxon>
        <taxon>Actinomycetes</taxon>
        <taxon>Streptosporangiales</taxon>
        <taxon>Thermomonosporaceae</taxon>
        <taxon>Actinomadura</taxon>
    </lineage>
</organism>
<accession>A0ABW2CIC2</accession>
<sequence length="52" mass="5437">MDIKLDAAGASISCASQPDIVATMLEQLHVEPATRSWNWAPGPATTPVCSPT</sequence>
<dbReference type="EMBL" id="JBHSXS010000008">
    <property type="protein sequence ID" value="MFC6881523.1"/>
    <property type="molecule type" value="Genomic_DNA"/>
</dbReference>
<gene>
    <name evidence="1" type="ORF">ACFQKB_17305</name>
</gene>
<dbReference type="RefSeq" id="WP_309240073.1">
    <property type="nucleotide sequence ID" value="NZ_JBHSXE010000001.1"/>
</dbReference>
<keyword evidence="2" id="KW-1185">Reference proteome</keyword>
<protein>
    <submittedName>
        <fullName evidence="1">Uncharacterized protein</fullName>
    </submittedName>
</protein>
<comment type="caution">
    <text evidence="1">The sequence shown here is derived from an EMBL/GenBank/DDBJ whole genome shotgun (WGS) entry which is preliminary data.</text>
</comment>
<proteinExistence type="predicted"/>
<dbReference type="Proteomes" id="UP001596380">
    <property type="component" value="Unassembled WGS sequence"/>
</dbReference>
<evidence type="ECO:0000313" key="1">
    <source>
        <dbReference type="EMBL" id="MFC6881523.1"/>
    </source>
</evidence>
<name>A0ABW2CIC2_9ACTN</name>
<reference evidence="2" key="1">
    <citation type="journal article" date="2019" name="Int. J. Syst. Evol. Microbiol.">
        <title>The Global Catalogue of Microorganisms (GCM) 10K type strain sequencing project: providing services to taxonomists for standard genome sequencing and annotation.</title>
        <authorList>
            <consortium name="The Broad Institute Genomics Platform"/>
            <consortium name="The Broad Institute Genome Sequencing Center for Infectious Disease"/>
            <person name="Wu L."/>
            <person name="Ma J."/>
        </authorList>
    </citation>
    <scope>NUCLEOTIDE SEQUENCE [LARGE SCALE GENOMIC DNA]</scope>
    <source>
        <strain evidence="2">JCM 3369</strain>
    </source>
</reference>
<evidence type="ECO:0000313" key="2">
    <source>
        <dbReference type="Proteomes" id="UP001596380"/>
    </source>
</evidence>